<accession>A0A6C2U6Z1</accession>
<dbReference type="InterPro" id="IPR013783">
    <property type="entry name" value="Ig-like_fold"/>
</dbReference>
<organism evidence="4 5">
    <name type="scientific">Pontiella desulfatans</name>
    <dbReference type="NCBI Taxonomy" id="2750659"/>
    <lineage>
        <taxon>Bacteria</taxon>
        <taxon>Pseudomonadati</taxon>
        <taxon>Kiritimatiellota</taxon>
        <taxon>Kiritimatiellia</taxon>
        <taxon>Kiritimatiellales</taxon>
        <taxon>Pontiellaceae</taxon>
        <taxon>Pontiella</taxon>
    </lineage>
</organism>
<dbReference type="SUPFAM" id="SSF52266">
    <property type="entry name" value="SGNH hydrolase"/>
    <property type="match status" value="1"/>
</dbReference>
<evidence type="ECO:0000256" key="2">
    <source>
        <dbReference type="SAM" id="SignalP"/>
    </source>
</evidence>
<dbReference type="Pfam" id="PF17963">
    <property type="entry name" value="Big_9"/>
    <property type="match status" value="1"/>
</dbReference>
<reference evidence="4 5" key="1">
    <citation type="submission" date="2019-04" db="EMBL/GenBank/DDBJ databases">
        <authorList>
            <person name="Van Vliet M D."/>
        </authorList>
    </citation>
    <scope>NUCLEOTIDE SEQUENCE [LARGE SCALE GENOMIC DNA]</scope>
    <source>
        <strain evidence="4 5">F1</strain>
    </source>
</reference>
<dbReference type="GO" id="GO:0005975">
    <property type="term" value="P:carbohydrate metabolic process"/>
    <property type="evidence" value="ECO:0007669"/>
    <property type="project" value="TreeGrafter"/>
</dbReference>
<keyword evidence="2" id="KW-0732">Signal</keyword>
<dbReference type="PANTHER" id="PTHR22901:SF0">
    <property type="entry name" value="SIALATE O-ACETYLESTERASE"/>
    <property type="match status" value="1"/>
</dbReference>
<dbReference type="Pfam" id="PF03629">
    <property type="entry name" value="SASA"/>
    <property type="match status" value="1"/>
</dbReference>
<feature type="chain" id="PRO_5025358593" description="Sialate O-acetylesterase domain-containing protein" evidence="2">
    <location>
        <begin position="20"/>
        <end position="1080"/>
    </location>
</feature>
<dbReference type="GO" id="GO:0001681">
    <property type="term" value="F:sialate O-acetylesterase activity"/>
    <property type="evidence" value="ECO:0007669"/>
    <property type="project" value="InterPro"/>
</dbReference>
<dbReference type="EMBL" id="CAAHFG010000002">
    <property type="protein sequence ID" value="VGO15673.1"/>
    <property type="molecule type" value="Genomic_DNA"/>
</dbReference>
<dbReference type="InterPro" id="IPR005181">
    <property type="entry name" value="SASA"/>
</dbReference>
<dbReference type="Gene3D" id="3.40.50.1110">
    <property type="entry name" value="SGNH hydrolase"/>
    <property type="match status" value="1"/>
</dbReference>
<evidence type="ECO:0000313" key="4">
    <source>
        <dbReference type="EMBL" id="VGO15673.1"/>
    </source>
</evidence>
<name>A0A6C2U6Z1_PONDE</name>
<dbReference type="AlphaFoldDB" id="A0A6C2U6Z1"/>
<dbReference type="InterPro" id="IPR039329">
    <property type="entry name" value="SIAE"/>
</dbReference>
<evidence type="ECO:0000259" key="3">
    <source>
        <dbReference type="Pfam" id="PF03629"/>
    </source>
</evidence>
<keyword evidence="1" id="KW-0378">Hydrolase</keyword>
<evidence type="ECO:0000313" key="5">
    <source>
        <dbReference type="Proteomes" id="UP000366872"/>
    </source>
</evidence>
<proteinExistence type="predicted"/>
<feature type="domain" description="Sialate O-acetylesterase" evidence="3">
    <location>
        <begin position="478"/>
        <end position="560"/>
    </location>
</feature>
<dbReference type="PANTHER" id="PTHR22901">
    <property type="entry name" value="SIALATE O-ACETYLESTERASE"/>
    <property type="match status" value="1"/>
</dbReference>
<gene>
    <name evidence="4" type="ORF">PDESU_04258</name>
</gene>
<keyword evidence="5" id="KW-1185">Reference proteome</keyword>
<dbReference type="InterPro" id="IPR036514">
    <property type="entry name" value="SGNH_hydro_sf"/>
</dbReference>
<evidence type="ECO:0000256" key="1">
    <source>
        <dbReference type="ARBA" id="ARBA00022801"/>
    </source>
</evidence>
<dbReference type="Gene3D" id="2.60.40.10">
    <property type="entry name" value="Immunoglobulins"/>
    <property type="match status" value="1"/>
</dbReference>
<feature type="signal peptide" evidence="2">
    <location>
        <begin position="1"/>
        <end position="19"/>
    </location>
</feature>
<protein>
    <recommendedName>
        <fullName evidence="3">Sialate O-acetylesterase domain-containing protein</fullName>
    </recommendedName>
</protein>
<dbReference type="RefSeq" id="WP_136081220.1">
    <property type="nucleotide sequence ID" value="NZ_CAAHFG010000002.1"/>
</dbReference>
<sequence>MKYAGIAIGMAWFAMNALAGTVTVGVSAPATNILSSAVGGIDSAIFDENANANHARGQVFSLGDAGDKNNAFEIRALTIQKSNDQTYSNDTLTLRVFQGSEAQWTTGTGHSTTIDGDDYLVGTGCALLHTETFTLNGAFSNESFVTLTLATPITLGANGDYGFFFTYDQVDGTQDRFRYREGSNGGRLSISTTAHGTSDRQMEYYLQGTAVAGSPTFAVLYGSPFQDGMVLQRGKPLKVWGTAAPTNEVTVFLNGATGMGMSDADGNWMVELPAQTANGPYELTTVCNGQTNTLTDVLVGDVWIAFGQSNMVRPLSEMTNKQIYIDDISTNRMIRCLQVAQDAALTPQESGAMTWLDNSNPGSWGSVAAVFAHQMHAGSGVPTAVVWAGWGSSSIEGWMPIQMTNDFPHFEAMMEHYQSIGEYVSGDTISSRVSATYSSNLEAITAMVNGTGTWDDIFIRTRPNIIYNQRIHPLLDFGISGFVWYQGEANAGTPENVAQYGFTLPAFVAEYRALFGQGDLPFLGVQLPSYNSTYWAWFRESQSRVATLNNAHVAVTIDTGLVNNIHPYDKEPIGQRLALLGRKYALGESIEAHGPTFASMGISGNEATITFSHANGLATDDALAPAEFELAGSDQVWHAATSAAISGGNVVVSSSSEPAPVAVRYAWSPAPVNTVNLINGDGLPAAPFRTDDWMPTGLGAQAPMAVKDSYGVFTNETLAVAAAGVLGNDMDLNRDPLTASLVSDVSHGTLSLASDGSFSYTADAGFAGADSFEYAASDGALSATTTVTIAVNVGSLAAGYSDAFDNDGLAINFGEGGGLINKTWYGSAWQDDGELTGPVSGTRWYRALAYTALSYPVSNGFMLDVAYSITNIVVGEERATATFGLVADDATEADMDILFSREMPIQGIGMSLTDCTAEDGVQGLHADSGTLALLSNDQTVTAGSNKTFSLTVLPDGSWSYCIDGAEPTTGTGLVFDLDKNYRFAAFVRQDPGFAIQRVSLVPIASVTEIGEIDFGILPGGTELGFSWYGEAGANYGLEMTQNLVTGIWETVTNVVGANSMISLTNAMDRTNAFFRVYLAD</sequence>
<dbReference type="Gene3D" id="2.60.40.3440">
    <property type="match status" value="1"/>
</dbReference>
<dbReference type="Proteomes" id="UP000366872">
    <property type="component" value="Unassembled WGS sequence"/>
</dbReference>